<evidence type="ECO:0000256" key="1">
    <source>
        <dbReference type="ARBA" id="ARBA00005436"/>
    </source>
</evidence>
<organism evidence="5 6">
    <name type="scientific">Cardiosporidium cionae</name>
    <dbReference type="NCBI Taxonomy" id="476202"/>
    <lineage>
        <taxon>Eukaryota</taxon>
        <taxon>Sar</taxon>
        <taxon>Alveolata</taxon>
        <taxon>Apicomplexa</taxon>
        <taxon>Aconoidasida</taxon>
        <taxon>Nephromycida</taxon>
        <taxon>Cardiosporidium</taxon>
    </lineage>
</organism>
<accession>A0ABQ7J8K0</accession>
<keyword evidence="6" id="KW-1185">Reference proteome</keyword>
<dbReference type="PANTHER" id="PTHR21141:SF5">
    <property type="entry name" value="LARGE RIBOSOMAL SUBUNIT PROTEIN P2"/>
    <property type="match status" value="1"/>
</dbReference>
<dbReference type="PANTHER" id="PTHR21141">
    <property type="entry name" value="60S ACIDIC RIBOSOMAL PROTEIN FAMILY MEMBER"/>
    <property type="match status" value="1"/>
</dbReference>
<comment type="similarity">
    <text evidence="1">Belongs to the eukaryotic ribosomal protein P1/P2 family.</text>
</comment>
<dbReference type="Pfam" id="PF00428">
    <property type="entry name" value="Ribosomal_60s"/>
    <property type="match status" value="1"/>
</dbReference>
<name>A0ABQ7J8K0_9APIC</name>
<dbReference type="InterPro" id="IPR038716">
    <property type="entry name" value="P1/P2_N_sf"/>
</dbReference>
<feature type="compositionally biased region" description="Acidic residues" evidence="4">
    <location>
        <begin position="94"/>
        <end position="104"/>
    </location>
</feature>
<dbReference type="InterPro" id="IPR044076">
    <property type="entry name" value="Ribosomal_P2"/>
</dbReference>
<keyword evidence="2 5" id="KW-0689">Ribosomal protein</keyword>
<evidence type="ECO:0000313" key="6">
    <source>
        <dbReference type="Proteomes" id="UP000823046"/>
    </source>
</evidence>
<evidence type="ECO:0000313" key="5">
    <source>
        <dbReference type="EMBL" id="KAF8820326.1"/>
    </source>
</evidence>
<gene>
    <name evidence="5" type="primary">RPP2</name>
    <name evidence="5" type="ORF">IE077_003291</name>
</gene>
<dbReference type="InterPro" id="IPR027534">
    <property type="entry name" value="Ribosomal_P1/P2"/>
</dbReference>
<evidence type="ECO:0000256" key="4">
    <source>
        <dbReference type="SAM" id="MobiDB-lite"/>
    </source>
</evidence>
<comment type="caution">
    <text evidence="5">The sequence shown here is derived from an EMBL/GenBank/DDBJ whole genome shotgun (WGS) entry which is preliminary data.</text>
</comment>
<evidence type="ECO:0000256" key="3">
    <source>
        <dbReference type="ARBA" id="ARBA00023274"/>
    </source>
</evidence>
<dbReference type="GO" id="GO:0005840">
    <property type="term" value="C:ribosome"/>
    <property type="evidence" value="ECO:0007669"/>
    <property type="project" value="UniProtKB-KW"/>
</dbReference>
<feature type="compositionally biased region" description="Low complexity" evidence="4">
    <location>
        <begin position="72"/>
        <end position="85"/>
    </location>
</feature>
<dbReference type="HAMAP" id="MF_01478">
    <property type="entry name" value="Ribosomal_L12_arch"/>
    <property type="match status" value="1"/>
</dbReference>
<dbReference type="EMBL" id="JADAQX010000417">
    <property type="protein sequence ID" value="KAF8820326.1"/>
    <property type="molecule type" value="Genomic_DNA"/>
</dbReference>
<protein>
    <submittedName>
        <fullName evidence="5">Ribosomal protein RPP2</fullName>
    </submittedName>
</protein>
<sequence length="110" mass="11323">MSMKYVAAYLMALQSGDSSPSSGTVKEILSSVGANVDSTILSNFMDSVKGKDPQELIAQGLTMLQSSAAPAAAPASSAAVAPQEAVVEEKPVESESEEESEGGFDFDIFG</sequence>
<dbReference type="Proteomes" id="UP000823046">
    <property type="component" value="Unassembled WGS sequence"/>
</dbReference>
<dbReference type="Gene3D" id="1.10.10.1410">
    <property type="match status" value="1"/>
</dbReference>
<proteinExistence type="inferred from homology"/>
<keyword evidence="3" id="KW-0687">Ribonucleoprotein</keyword>
<dbReference type="CDD" id="cd05833">
    <property type="entry name" value="Ribosomal_P2"/>
    <property type="match status" value="1"/>
</dbReference>
<evidence type="ECO:0000256" key="2">
    <source>
        <dbReference type="ARBA" id="ARBA00022980"/>
    </source>
</evidence>
<reference evidence="5 6" key="1">
    <citation type="journal article" date="2020" name="bioRxiv">
        <title>Metabolic contributions of an alphaproteobacterial endosymbiont in the apicomplexan Cardiosporidium cionae.</title>
        <authorList>
            <person name="Hunter E.S."/>
            <person name="Paight C.J."/>
            <person name="Lane C.E."/>
        </authorList>
    </citation>
    <scope>NUCLEOTIDE SEQUENCE [LARGE SCALE GENOMIC DNA]</scope>
    <source>
        <strain evidence="5">ESH_2018</strain>
    </source>
</reference>
<feature type="region of interest" description="Disordered" evidence="4">
    <location>
        <begin position="72"/>
        <end position="110"/>
    </location>
</feature>